<gene>
    <name evidence="1" type="ORF">FHS57_003647</name>
</gene>
<comment type="caution">
    <text evidence="1">The sequence shown here is derived from an EMBL/GenBank/DDBJ whole genome shotgun (WGS) entry which is preliminary data.</text>
</comment>
<dbReference type="Proteomes" id="UP000541352">
    <property type="component" value="Unassembled WGS sequence"/>
</dbReference>
<accession>A0A7W6ERJ9</accession>
<organism evidence="1 2">
    <name type="scientific">Runella defluvii</name>
    <dbReference type="NCBI Taxonomy" id="370973"/>
    <lineage>
        <taxon>Bacteria</taxon>
        <taxon>Pseudomonadati</taxon>
        <taxon>Bacteroidota</taxon>
        <taxon>Cytophagia</taxon>
        <taxon>Cytophagales</taxon>
        <taxon>Spirosomataceae</taxon>
        <taxon>Runella</taxon>
    </lineage>
</organism>
<reference evidence="1 2" key="1">
    <citation type="submission" date="2020-08" db="EMBL/GenBank/DDBJ databases">
        <title>Genomic Encyclopedia of Type Strains, Phase IV (KMG-IV): sequencing the most valuable type-strain genomes for metagenomic binning, comparative biology and taxonomic classification.</title>
        <authorList>
            <person name="Goeker M."/>
        </authorList>
    </citation>
    <scope>NUCLEOTIDE SEQUENCE [LARGE SCALE GENOMIC DNA]</scope>
    <source>
        <strain evidence="1 2">DSM 17976</strain>
    </source>
</reference>
<evidence type="ECO:0000313" key="1">
    <source>
        <dbReference type="EMBL" id="MBB3839638.1"/>
    </source>
</evidence>
<evidence type="ECO:0000313" key="2">
    <source>
        <dbReference type="Proteomes" id="UP000541352"/>
    </source>
</evidence>
<dbReference type="AlphaFoldDB" id="A0A7W6ERJ9"/>
<protein>
    <submittedName>
        <fullName evidence="1">Uncharacterized protein</fullName>
    </submittedName>
</protein>
<dbReference type="EMBL" id="JACIBY010000007">
    <property type="protein sequence ID" value="MBB3839638.1"/>
    <property type="molecule type" value="Genomic_DNA"/>
</dbReference>
<keyword evidence="2" id="KW-1185">Reference proteome</keyword>
<proteinExistence type="predicted"/>
<sequence>MQRTFSAKSKTLYKRQSVGGASFPIYPIKKQVNVCKNRYQFPKSGGIS</sequence>
<name>A0A7W6ERJ9_9BACT</name>